<evidence type="ECO:0000313" key="1">
    <source>
        <dbReference type="EMBL" id="MED6259196.1"/>
    </source>
</evidence>
<reference evidence="1 2" key="1">
    <citation type="submission" date="2021-07" db="EMBL/GenBank/DDBJ databases">
        <authorList>
            <person name="Palmer J.M."/>
        </authorList>
    </citation>
    <scope>NUCLEOTIDE SEQUENCE [LARGE SCALE GENOMIC DNA]</scope>
    <source>
        <strain evidence="1 2">AT_MEX2019</strain>
        <tissue evidence="1">Muscle</tissue>
    </source>
</reference>
<gene>
    <name evidence="1" type="ORF">ATANTOWER_018442</name>
</gene>
<comment type="caution">
    <text evidence="1">The sequence shown here is derived from an EMBL/GenBank/DDBJ whole genome shotgun (WGS) entry which is preliminary data.</text>
</comment>
<proteinExistence type="predicted"/>
<dbReference type="Proteomes" id="UP001345963">
    <property type="component" value="Unassembled WGS sequence"/>
</dbReference>
<sequence length="108" mass="12469">MRIEADLAGVRYPGTPRIFKKWFQNHKTFVTLFSCLMVLFMKKSEKVPETQSFLWLYGAQNNAALPVSWLKESRCMFLFLTRRTNSAVCISDDSLVWKLKASAIMLLG</sequence>
<feature type="non-terminal residue" evidence="1">
    <location>
        <position position="108"/>
    </location>
</feature>
<organism evidence="1 2">
    <name type="scientific">Ataeniobius toweri</name>
    <dbReference type="NCBI Taxonomy" id="208326"/>
    <lineage>
        <taxon>Eukaryota</taxon>
        <taxon>Metazoa</taxon>
        <taxon>Chordata</taxon>
        <taxon>Craniata</taxon>
        <taxon>Vertebrata</taxon>
        <taxon>Euteleostomi</taxon>
        <taxon>Actinopterygii</taxon>
        <taxon>Neopterygii</taxon>
        <taxon>Teleostei</taxon>
        <taxon>Neoteleostei</taxon>
        <taxon>Acanthomorphata</taxon>
        <taxon>Ovalentaria</taxon>
        <taxon>Atherinomorphae</taxon>
        <taxon>Cyprinodontiformes</taxon>
        <taxon>Goodeidae</taxon>
        <taxon>Ataeniobius</taxon>
    </lineage>
</organism>
<dbReference type="EMBL" id="JAHUTI010082503">
    <property type="protein sequence ID" value="MED6259196.1"/>
    <property type="molecule type" value="Genomic_DNA"/>
</dbReference>
<protein>
    <submittedName>
        <fullName evidence="1">Uncharacterized protein</fullName>
    </submittedName>
</protein>
<accession>A0ABU7C8Y6</accession>
<evidence type="ECO:0000313" key="2">
    <source>
        <dbReference type="Proteomes" id="UP001345963"/>
    </source>
</evidence>
<name>A0ABU7C8Y6_9TELE</name>
<keyword evidence="2" id="KW-1185">Reference proteome</keyword>